<sequence>MLQPDSMPSRRLNCLNEFTMQSRLMTEEETKGGKRSEWFRVNLMGPVKNFPRTLCSLTYITTLVIKNNHLERLPPELGNLVNLVNLDASHNKLRVLPPTLGDLTDLRALILNDNRISELPLEIGRLLNLRHFNLQDNPLNPETASYYRDGSEPHIRNLIRHCMDAYYRYNFNSTPPQRQWRRLEDPSKDGFAFTLMCYNVLSPNYATSSQYPYCPTWAMDWDYRRRGILEELKLYNPHIICLQEIDTDQFEDVFRLELGKAGYEGIFIPKSRYRTMDPSASRKVDGCAIFWLTDKFELIAHFNHEFMLSCSSVSEHPSALLLNRVMTRDNVALSAVFKTKGPGNVAGRRFCVSTGHIHWDPEQSDVKLIQSIMWTAELWAHLEQLSAAPLEKNSGVGAMESGAASKIPVIFCGDFNSLPTSGVVEFLSKGCVPKSHVEFLNFGFNYQFEDWKMLEKWAVDGDILRHKFDFSRAYAEGDGLRLTNFTYDFKGMIDYIFYTRQHFRLLGSLDQIADSWFADEKILGCPHIHVPSDHFSLLVEFDLLAAPRGLIVSEAVGTASSDTTTLTTATAAINNPISKSAKRLATTGLSRAASSDSRNESTAKAPILNGGSGGVGGGTSNGTASGRQKKR</sequence>
<dbReference type="Gene3D" id="3.60.10.10">
    <property type="entry name" value="Endonuclease/exonuclease/phosphatase"/>
    <property type="match status" value="1"/>
</dbReference>
<dbReference type="Pfam" id="PF03372">
    <property type="entry name" value="Exo_endo_phos"/>
    <property type="match status" value="1"/>
</dbReference>
<dbReference type="SUPFAM" id="SSF52058">
    <property type="entry name" value="L domain-like"/>
    <property type="match status" value="1"/>
</dbReference>
<dbReference type="InterPro" id="IPR032675">
    <property type="entry name" value="LRR_dom_sf"/>
</dbReference>
<name>A0A0X3PPT1_SCHSO</name>
<dbReference type="InterPro" id="IPR050410">
    <property type="entry name" value="CCR4/nocturin_mRNA_transcr"/>
</dbReference>
<gene>
    <name evidence="5" type="ORF">TR148772</name>
</gene>
<dbReference type="PANTHER" id="PTHR12121:SF100">
    <property type="entry name" value="POLY(A)-SPECIFIC RIBONUCLEASE"/>
    <property type="match status" value="1"/>
</dbReference>
<dbReference type="InterPro" id="IPR036691">
    <property type="entry name" value="Endo/exonu/phosph_ase_sf"/>
</dbReference>
<feature type="region of interest" description="Disordered" evidence="3">
    <location>
        <begin position="588"/>
        <end position="631"/>
    </location>
</feature>
<organism evidence="5">
    <name type="scientific">Schistocephalus solidus</name>
    <name type="common">Tapeworm</name>
    <dbReference type="NCBI Taxonomy" id="70667"/>
    <lineage>
        <taxon>Eukaryota</taxon>
        <taxon>Metazoa</taxon>
        <taxon>Spiralia</taxon>
        <taxon>Lophotrochozoa</taxon>
        <taxon>Platyhelminthes</taxon>
        <taxon>Cestoda</taxon>
        <taxon>Eucestoda</taxon>
        <taxon>Diphyllobothriidea</taxon>
        <taxon>Diphyllobothriidae</taxon>
        <taxon>Schistocephalus</taxon>
    </lineage>
</organism>
<dbReference type="PANTHER" id="PTHR12121">
    <property type="entry name" value="CARBON CATABOLITE REPRESSOR PROTEIN 4"/>
    <property type="match status" value="1"/>
</dbReference>
<accession>A0A0X3PPT1</accession>
<evidence type="ECO:0000313" key="5">
    <source>
        <dbReference type="EMBL" id="JAP53953.1"/>
    </source>
</evidence>
<dbReference type="InterPro" id="IPR005135">
    <property type="entry name" value="Endo/exonuclease/phosphatase"/>
</dbReference>
<evidence type="ECO:0000256" key="2">
    <source>
        <dbReference type="ARBA" id="ARBA00022737"/>
    </source>
</evidence>
<dbReference type="InterPro" id="IPR003591">
    <property type="entry name" value="Leu-rich_rpt_typical-subtyp"/>
</dbReference>
<evidence type="ECO:0000256" key="1">
    <source>
        <dbReference type="ARBA" id="ARBA00022614"/>
    </source>
</evidence>
<dbReference type="SUPFAM" id="SSF56219">
    <property type="entry name" value="DNase I-like"/>
    <property type="match status" value="1"/>
</dbReference>
<feature type="domain" description="Endonuclease/exonuclease/phosphatase" evidence="4">
    <location>
        <begin position="197"/>
        <end position="306"/>
    </location>
</feature>
<feature type="compositionally biased region" description="Gly residues" evidence="3">
    <location>
        <begin position="610"/>
        <end position="620"/>
    </location>
</feature>
<dbReference type="SMART" id="SM00369">
    <property type="entry name" value="LRR_TYP"/>
    <property type="match status" value="3"/>
</dbReference>
<evidence type="ECO:0000256" key="3">
    <source>
        <dbReference type="SAM" id="MobiDB-lite"/>
    </source>
</evidence>
<dbReference type="Gene3D" id="3.80.10.10">
    <property type="entry name" value="Ribonuclease Inhibitor"/>
    <property type="match status" value="1"/>
</dbReference>
<feature type="compositionally biased region" description="Low complexity" evidence="3">
    <location>
        <begin position="621"/>
        <end position="631"/>
    </location>
</feature>
<evidence type="ECO:0000259" key="4">
    <source>
        <dbReference type="Pfam" id="PF03372"/>
    </source>
</evidence>
<dbReference type="GO" id="GO:0000175">
    <property type="term" value="F:3'-5'-RNA exonuclease activity"/>
    <property type="evidence" value="ECO:0007669"/>
    <property type="project" value="TreeGrafter"/>
</dbReference>
<feature type="compositionally biased region" description="Polar residues" evidence="3">
    <location>
        <begin position="588"/>
        <end position="602"/>
    </location>
</feature>
<keyword evidence="1" id="KW-0433">Leucine-rich repeat</keyword>
<reference evidence="5" key="1">
    <citation type="submission" date="2016-01" db="EMBL/GenBank/DDBJ databases">
        <title>Reference transcriptome for the parasite Schistocephalus solidus: insights into the molecular evolution of parasitism.</title>
        <authorList>
            <person name="Hebert F.O."/>
            <person name="Grambauer S."/>
            <person name="Barber I."/>
            <person name="Landry C.R."/>
            <person name="Aubin-Horth N."/>
        </authorList>
    </citation>
    <scope>NUCLEOTIDE SEQUENCE</scope>
</reference>
<keyword evidence="2" id="KW-0677">Repeat</keyword>
<dbReference type="EMBL" id="GEEE01009272">
    <property type="protein sequence ID" value="JAP53953.1"/>
    <property type="molecule type" value="Transcribed_RNA"/>
</dbReference>
<dbReference type="AlphaFoldDB" id="A0A0X3PPT1"/>
<protein>
    <recommendedName>
        <fullName evidence="4">Endonuclease/exonuclease/phosphatase domain-containing protein</fullName>
    </recommendedName>
</protein>
<proteinExistence type="predicted"/>